<reference evidence="1" key="2">
    <citation type="submission" date="2025-09" db="UniProtKB">
        <authorList>
            <consortium name="EnsemblPlants"/>
        </authorList>
    </citation>
    <scope>IDENTIFICATION</scope>
</reference>
<reference evidence="1" key="1">
    <citation type="submission" date="2021-05" db="EMBL/GenBank/DDBJ databases">
        <authorList>
            <person name="Scholz U."/>
            <person name="Mascher M."/>
            <person name="Fiebig A."/>
        </authorList>
    </citation>
    <scope>NUCLEOTIDE SEQUENCE [LARGE SCALE GENOMIC DNA]</scope>
</reference>
<proteinExistence type="predicted"/>
<name>A0ACD5THG2_AVESA</name>
<protein>
    <submittedName>
        <fullName evidence="1">Uncharacterized protein</fullName>
    </submittedName>
</protein>
<evidence type="ECO:0000313" key="1">
    <source>
        <dbReference type="EnsemblPlants" id="AVESA.00010b.r2.1AG0055090.1.CDS"/>
    </source>
</evidence>
<evidence type="ECO:0000313" key="2">
    <source>
        <dbReference type="Proteomes" id="UP001732700"/>
    </source>
</evidence>
<dbReference type="EnsemblPlants" id="AVESA.00010b.r2.1AG0055090.1">
    <property type="protein sequence ID" value="AVESA.00010b.r2.1AG0055090.1.CDS"/>
    <property type="gene ID" value="AVESA.00010b.r2.1AG0055090"/>
</dbReference>
<accession>A0ACD5THG2</accession>
<dbReference type="Proteomes" id="UP001732700">
    <property type="component" value="Chromosome 1A"/>
</dbReference>
<keyword evidence="2" id="KW-1185">Reference proteome</keyword>
<organism evidence="1 2">
    <name type="scientific">Avena sativa</name>
    <name type="common">Oat</name>
    <dbReference type="NCBI Taxonomy" id="4498"/>
    <lineage>
        <taxon>Eukaryota</taxon>
        <taxon>Viridiplantae</taxon>
        <taxon>Streptophyta</taxon>
        <taxon>Embryophyta</taxon>
        <taxon>Tracheophyta</taxon>
        <taxon>Spermatophyta</taxon>
        <taxon>Magnoliopsida</taxon>
        <taxon>Liliopsida</taxon>
        <taxon>Poales</taxon>
        <taxon>Poaceae</taxon>
        <taxon>BOP clade</taxon>
        <taxon>Pooideae</taxon>
        <taxon>Poodae</taxon>
        <taxon>Poeae</taxon>
        <taxon>Poeae Chloroplast Group 1 (Aveneae type)</taxon>
        <taxon>Aveninae</taxon>
        <taxon>Avena</taxon>
    </lineage>
</organism>
<sequence length="265" mass="30010">MPMPQKRRRRRRRSPGSGSSRRRIGEELSGSVVKSEINSTAYGADRGVSFPRYKLLLTSRLDGLELPPSADGDDPGSFYRPDHPSDEILKALTRRSFLDDEMLDALVEYQIQKCLIDETQGQDSGEFHSASETHGRASGNFDSADVAMASVDLGDDICDEDFLKDCEKLWSSATPVGAKLNNRRQDELYLRHARFRIKAFLLLKGKTIDKMDDAALDRKYPPNLVAEHSYFLDYDRYDLFGWFFDSDLCKLASLTDYQRAAASPF</sequence>